<comment type="subcellular location">
    <subcellularLocation>
        <location evidence="1">Secreted</location>
    </subcellularLocation>
</comment>
<dbReference type="GO" id="GO:0005576">
    <property type="term" value="C:extracellular region"/>
    <property type="evidence" value="ECO:0007669"/>
    <property type="project" value="UniProtKB-SubCell"/>
</dbReference>
<evidence type="ECO:0000313" key="7">
    <source>
        <dbReference type="Proteomes" id="UP001165780"/>
    </source>
</evidence>
<gene>
    <name evidence="8" type="primary">ALKAL1</name>
</gene>
<dbReference type="InterPro" id="IPR029364">
    <property type="entry name" value="ALKL1/2"/>
</dbReference>
<reference evidence="8" key="1">
    <citation type="submission" date="2025-08" db="UniProtKB">
        <authorList>
            <consortium name="RefSeq"/>
        </authorList>
    </citation>
    <scope>IDENTIFICATION</scope>
    <source>
        <tissue evidence="8">Whole blood</tissue>
    </source>
</reference>
<accession>A0A9V1EXB4</accession>
<dbReference type="CTD" id="389658"/>
<protein>
    <submittedName>
        <fullName evidence="8">ALK and LTK ligand 1</fullName>
    </submittedName>
</protein>
<evidence type="ECO:0000256" key="6">
    <source>
        <dbReference type="SAM" id="SignalP"/>
    </source>
</evidence>
<dbReference type="PANTHER" id="PTHR28676">
    <property type="entry name" value="ALK AND LTK LIGAND 2-RELATED"/>
    <property type="match status" value="1"/>
</dbReference>
<dbReference type="GeneID" id="109258447"/>
<evidence type="ECO:0000256" key="3">
    <source>
        <dbReference type="ARBA" id="ARBA00022729"/>
    </source>
</evidence>
<dbReference type="KEGG" id="ppad:109258447"/>
<evidence type="ECO:0000256" key="5">
    <source>
        <dbReference type="SAM" id="MobiDB-lite"/>
    </source>
</evidence>
<name>A0A9V1EXB4_PANPR</name>
<dbReference type="RefSeq" id="XP_019290803.2">
    <property type="nucleotide sequence ID" value="XM_019435258.2"/>
</dbReference>
<dbReference type="AlphaFoldDB" id="A0A9V1EXB4"/>
<organism evidence="7 8">
    <name type="scientific">Panthera pardus</name>
    <name type="common">Leopard</name>
    <name type="synonym">Felis pardus</name>
    <dbReference type="NCBI Taxonomy" id="9691"/>
    <lineage>
        <taxon>Eukaryota</taxon>
        <taxon>Metazoa</taxon>
        <taxon>Chordata</taxon>
        <taxon>Craniata</taxon>
        <taxon>Vertebrata</taxon>
        <taxon>Euteleostomi</taxon>
        <taxon>Mammalia</taxon>
        <taxon>Eutheria</taxon>
        <taxon>Laurasiatheria</taxon>
        <taxon>Carnivora</taxon>
        <taxon>Feliformia</taxon>
        <taxon>Felidae</taxon>
        <taxon>Pantherinae</taxon>
        <taxon>Panthera</taxon>
    </lineage>
</organism>
<evidence type="ECO:0000256" key="4">
    <source>
        <dbReference type="ARBA" id="ARBA00033741"/>
    </source>
</evidence>
<keyword evidence="7" id="KW-1185">Reference proteome</keyword>
<keyword evidence="3 6" id="KW-0732">Signal</keyword>
<dbReference type="GO" id="GO:0070378">
    <property type="term" value="P:positive regulation of ERK5 cascade"/>
    <property type="evidence" value="ECO:0007669"/>
    <property type="project" value="TreeGrafter"/>
</dbReference>
<proteinExistence type="inferred from homology"/>
<sequence>MRPAKPGALLPLLLLLALALSLPGAQARPRGRGGARATDQEPQPWPFLPASRATRNTEMFLKDSSLKDKLIKHFTGPITFSDECSIHFHRLYYNTRDCSTPAYYKRCARLLTRLAASPQCSQTRPGLGALLKNINAT</sequence>
<feature type="chain" id="PRO_5040791596" evidence="6">
    <location>
        <begin position="28"/>
        <end position="137"/>
    </location>
</feature>
<dbReference type="GO" id="GO:0030298">
    <property type="term" value="F:receptor signaling protein tyrosine kinase activator activity"/>
    <property type="evidence" value="ECO:0007669"/>
    <property type="project" value="InterPro"/>
</dbReference>
<dbReference type="GO" id="GO:0070374">
    <property type="term" value="P:positive regulation of ERK1 and ERK2 cascade"/>
    <property type="evidence" value="ECO:0007669"/>
    <property type="project" value="TreeGrafter"/>
</dbReference>
<dbReference type="GO" id="GO:0005125">
    <property type="term" value="F:cytokine activity"/>
    <property type="evidence" value="ECO:0007669"/>
    <property type="project" value="UniProtKB-ARBA"/>
</dbReference>
<keyword evidence="2" id="KW-0964">Secreted</keyword>
<dbReference type="GO" id="GO:0030971">
    <property type="term" value="F:receptor tyrosine kinase binding"/>
    <property type="evidence" value="ECO:0007669"/>
    <property type="project" value="InterPro"/>
</dbReference>
<feature type="signal peptide" evidence="6">
    <location>
        <begin position="1"/>
        <end position="27"/>
    </location>
</feature>
<feature type="region of interest" description="Disordered" evidence="5">
    <location>
        <begin position="26"/>
        <end position="49"/>
    </location>
</feature>
<dbReference type="PANTHER" id="PTHR28676:SF1">
    <property type="entry name" value="ALK AND LTK LIGAND 1"/>
    <property type="match status" value="1"/>
</dbReference>
<dbReference type="Pfam" id="PF15129">
    <property type="entry name" value="ALKL1_2"/>
    <property type="match status" value="1"/>
</dbReference>
<evidence type="ECO:0000256" key="1">
    <source>
        <dbReference type="ARBA" id="ARBA00004613"/>
    </source>
</evidence>
<evidence type="ECO:0000313" key="8">
    <source>
        <dbReference type="RefSeq" id="XP_019290803.2"/>
    </source>
</evidence>
<dbReference type="Proteomes" id="UP001165780">
    <property type="component" value="Unplaced"/>
</dbReference>
<comment type="similarity">
    <text evidence="4">Belongs to the ALKAL family.</text>
</comment>
<evidence type="ECO:0000256" key="2">
    <source>
        <dbReference type="ARBA" id="ARBA00022525"/>
    </source>
</evidence>